<keyword evidence="1" id="KW-0175">Coiled coil</keyword>
<feature type="coiled-coil region" evidence="1">
    <location>
        <begin position="28"/>
        <end position="55"/>
    </location>
</feature>
<protein>
    <submittedName>
        <fullName evidence="2">Uncharacterized protein</fullName>
    </submittedName>
</protein>
<dbReference type="AlphaFoldDB" id="A0A0G1TPK5"/>
<dbReference type="EMBL" id="LCNM01000012">
    <property type="protein sequence ID" value="KKU56083.1"/>
    <property type="molecule type" value="Genomic_DNA"/>
</dbReference>
<proteinExistence type="predicted"/>
<sequence>MSTLTRQIIKDVVSEEVKSATDEIKSELKSLGQKVNGLELKVDSLDQKANSIDQKVDTVVTQLTDIASQFKKFDEEQTVLSGQMSNRTDRIEKLEVAVLGAAGV</sequence>
<accession>A0A0G1TPK5</accession>
<evidence type="ECO:0000313" key="3">
    <source>
        <dbReference type="Proteomes" id="UP000034607"/>
    </source>
</evidence>
<dbReference type="Gene3D" id="6.10.250.3110">
    <property type="match status" value="1"/>
</dbReference>
<organism evidence="2 3">
    <name type="scientific">Candidatus Amesbacteria bacterium GW2011_GWA2_47_11</name>
    <dbReference type="NCBI Taxonomy" id="1618357"/>
    <lineage>
        <taxon>Bacteria</taxon>
        <taxon>Candidatus Amesiibacteriota</taxon>
    </lineage>
</organism>
<evidence type="ECO:0000256" key="1">
    <source>
        <dbReference type="SAM" id="Coils"/>
    </source>
</evidence>
<evidence type="ECO:0000313" key="2">
    <source>
        <dbReference type="EMBL" id="KKU56083.1"/>
    </source>
</evidence>
<reference evidence="2 3" key="1">
    <citation type="journal article" date="2015" name="Nature">
        <title>rRNA introns, odd ribosomes, and small enigmatic genomes across a large radiation of phyla.</title>
        <authorList>
            <person name="Brown C.T."/>
            <person name="Hug L.A."/>
            <person name="Thomas B.C."/>
            <person name="Sharon I."/>
            <person name="Castelle C.J."/>
            <person name="Singh A."/>
            <person name="Wilkins M.J."/>
            <person name="Williams K.H."/>
            <person name="Banfield J.F."/>
        </authorList>
    </citation>
    <scope>NUCLEOTIDE SEQUENCE [LARGE SCALE GENOMIC DNA]</scope>
</reference>
<gene>
    <name evidence="2" type="ORF">UX78_C0012G0016</name>
</gene>
<name>A0A0G1TPK5_9BACT</name>
<dbReference type="Proteomes" id="UP000034607">
    <property type="component" value="Unassembled WGS sequence"/>
</dbReference>
<comment type="caution">
    <text evidence="2">The sequence shown here is derived from an EMBL/GenBank/DDBJ whole genome shotgun (WGS) entry which is preliminary data.</text>
</comment>